<dbReference type="PANTHER" id="PTHR23108:SF0">
    <property type="entry name" value="METHYLTRANSFERASE-LIKE PROTEIN 22"/>
    <property type="match status" value="1"/>
</dbReference>
<dbReference type="InParanoid" id="A0A2P6NG23"/>
<dbReference type="SUPFAM" id="SSF53335">
    <property type="entry name" value="S-adenosyl-L-methionine-dependent methyltransferases"/>
    <property type="match status" value="1"/>
</dbReference>
<dbReference type="EMBL" id="MDYQ01000094">
    <property type="protein sequence ID" value="PRP82885.1"/>
    <property type="molecule type" value="Genomic_DNA"/>
</dbReference>
<dbReference type="Gene3D" id="3.40.50.150">
    <property type="entry name" value="Vaccinia Virus protein VP39"/>
    <property type="match status" value="1"/>
</dbReference>
<dbReference type="Pfam" id="PF10294">
    <property type="entry name" value="Methyltransf_16"/>
    <property type="match status" value="1"/>
</dbReference>
<dbReference type="InterPro" id="IPR038899">
    <property type="entry name" value="METTL22"/>
</dbReference>
<dbReference type="GO" id="GO:0005634">
    <property type="term" value="C:nucleus"/>
    <property type="evidence" value="ECO:0007669"/>
    <property type="project" value="TreeGrafter"/>
</dbReference>
<dbReference type="AlphaFoldDB" id="A0A2P6NG23"/>
<protein>
    <recommendedName>
        <fullName evidence="3">Methyltransferase-like protein 22</fullName>
    </recommendedName>
</protein>
<reference evidence="1 2" key="1">
    <citation type="journal article" date="2018" name="Genome Biol. Evol.">
        <title>Multiple Roots of Fruiting Body Formation in Amoebozoa.</title>
        <authorList>
            <person name="Hillmann F."/>
            <person name="Forbes G."/>
            <person name="Novohradska S."/>
            <person name="Ferling I."/>
            <person name="Riege K."/>
            <person name="Groth M."/>
            <person name="Westermann M."/>
            <person name="Marz M."/>
            <person name="Spaller T."/>
            <person name="Winckler T."/>
            <person name="Schaap P."/>
            <person name="Glockner G."/>
        </authorList>
    </citation>
    <scope>NUCLEOTIDE SEQUENCE [LARGE SCALE GENOMIC DNA]</scope>
    <source>
        <strain evidence="1 2">Jena</strain>
    </source>
</reference>
<dbReference type="InterPro" id="IPR019410">
    <property type="entry name" value="Methyltransf_16"/>
</dbReference>
<dbReference type="PANTHER" id="PTHR23108">
    <property type="entry name" value="METHYLTRANSFERASE-RELATED"/>
    <property type="match status" value="1"/>
</dbReference>
<dbReference type="OrthoDB" id="46564at2759"/>
<accession>A0A2P6NG23</accession>
<gene>
    <name evidence="1" type="ORF">PROFUN_04748</name>
</gene>
<dbReference type="GO" id="GO:0008276">
    <property type="term" value="F:protein methyltransferase activity"/>
    <property type="evidence" value="ECO:0007669"/>
    <property type="project" value="InterPro"/>
</dbReference>
<sequence length="253" mass="29103">METELHEVGLQLWRGALLLGDFILDRQKNGEFKDVVAIELGAGIGLSGFCMARTAKRVFLTDYSDEVLDNCRRNIDINDCTLNRDDHQHIFARRLDWTVEPEHNPLSSSYESTTTCTHPSPYDWTPEDIRCLKECQIFLAADVIYDDVLTDSLFQLLKSTPRGVPGRKLYLAMEKRFNFCFDGTEARLYSAAHEHLMRHIKGDGTIFEANQVDMDFPMRFEYERGPDLELWEISCMVIDGTMHAHIGSQLFNL</sequence>
<evidence type="ECO:0008006" key="3">
    <source>
        <dbReference type="Google" id="ProtNLM"/>
    </source>
</evidence>
<dbReference type="STRING" id="1890364.A0A2P6NG23"/>
<proteinExistence type="predicted"/>
<keyword evidence="2" id="KW-1185">Reference proteome</keyword>
<evidence type="ECO:0000313" key="2">
    <source>
        <dbReference type="Proteomes" id="UP000241769"/>
    </source>
</evidence>
<evidence type="ECO:0000313" key="1">
    <source>
        <dbReference type="EMBL" id="PRP82885.1"/>
    </source>
</evidence>
<name>A0A2P6NG23_9EUKA</name>
<dbReference type="Proteomes" id="UP000241769">
    <property type="component" value="Unassembled WGS sequence"/>
</dbReference>
<comment type="caution">
    <text evidence="1">The sequence shown here is derived from an EMBL/GenBank/DDBJ whole genome shotgun (WGS) entry which is preliminary data.</text>
</comment>
<dbReference type="InterPro" id="IPR029063">
    <property type="entry name" value="SAM-dependent_MTases_sf"/>
</dbReference>
<organism evidence="1 2">
    <name type="scientific">Planoprotostelium fungivorum</name>
    <dbReference type="NCBI Taxonomy" id="1890364"/>
    <lineage>
        <taxon>Eukaryota</taxon>
        <taxon>Amoebozoa</taxon>
        <taxon>Evosea</taxon>
        <taxon>Variosea</taxon>
        <taxon>Cavosteliida</taxon>
        <taxon>Cavosteliaceae</taxon>
        <taxon>Planoprotostelium</taxon>
    </lineage>
</organism>